<keyword evidence="1" id="KW-0472">Membrane</keyword>
<dbReference type="RefSeq" id="WP_013485091.1">
    <property type="nucleotide sequence ID" value="NC_014828.1"/>
</dbReference>
<dbReference type="STRING" id="663278.Ethha_1179"/>
<accession>E6U524</accession>
<dbReference type="InterPro" id="IPR047928">
    <property type="entry name" value="Perm_prefix_1"/>
</dbReference>
<feature type="transmembrane region" description="Helical" evidence="1">
    <location>
        <begin position="184"/>
        <end position="206"/>
    </location>
</feature>
<organism evidence="2 3">
    <name type="scientific">Ethanoligenens harbinense (strain DSM 18485 / JCM 12961 / CGMCC 1.5033 / YUAN-3)</name>
    <dbReference type="NCBI Taxonomy" id="663278"/>
    <lineage>
        <taxon>Bacteria</taxon>
        <taxon>Bacillati</taxon>
        <taxon>Bacillota</taxon>
        <taxon>Clostridia</taxon>
        <taxon>Eubacteriales</taxon>
        <taxon>Oscillospiraceae</taxon>
        <taxon>Ethanoligenens</taxon>
    </lineage>
</organism>
<evidence type="ECO:0000313" key="2">
    <source>
        <dbReference type="EMBL" id="ADU26730.1"/>
    </source>
</evidence>
<dbReference type="EMBL" id="CP002400">
    <property type="protein sequence ID" value="ADU26730.1"/>
    <property type="molecule type" value="Genomic_DNA"/>
</dbReference>
<dbReference type="NCBIfam" id="NF038403">
    <property type="entry name" value="perm_prefix_1"/>
    <property type="match status" value="1"/>
</dbReference>
<name>E6U524_ETHHY</name>
<feature type="transmembrane region" description="Helical" evidence="1">
    <location>
        <begin position="159"/>
        <end position="178"/>
    </location>
</feature>
<feature type="transmembrane region" description="Helical" evidence="1">
    <location>
        <begin position="85"/>
        <end position="103"/>
    </location>
</feature>
<dbReference type="KEGG" id="eha:Ethha_1179"/>
<keyword evidence="3" id="KW-1185">Reference proteome</keyword>
<gene>
    <name evidence="2" type="ordered locus">Ethha_1179</name>
</gene>
<evidence type="ECO:0000313" key="3">
    <source>
        <dbReference type="Proteomes" id="UP000001551"/>
    </source>
</evidence>
<evidence type="ECO:0000256" key="1">
    <source>
        <dbReference type="SAM" id="Phobius"/>
    </source>
</evidence>
<feature type="transmembrane region" description="Helical" evidence="1">
    <location>
        <begin position="109"/>
        <end position="127"/>
    </location>
</feature>
<proteinExistence type="predicted"/>
<protein>
    <submittedName>
        <fullName evidence="2">Uncharacterized protein</fullName>
    </submittedName>
</protein>
<keyword evidence="1" id="KW-1133">Transmembrane helix</keyword>
<dbReference type="Proteomes" id="UP000001551">
    <property type="component" value="Chromosome"/>
</dbReference>
<dbReference type="AlphaFoldDB" id="E6U524"/>
<dbReference type="HOGENOM" id="CLU_105892_0_0_9"/>
<keyword evidence="1" id="KW-0812">Transmembrane</keyword>
<dbReference type="eggNOG" id="ENOG5031BMY">
    <property type="taxonomic scope" value="Bacteria"/>
</dbReference>
<reference evidence="2 3" key="1">
    <citation type="submission" date="2010-12" db="EMBL/GenBank/DDBJ databases">
        <title>Complete sequence of Ethanoligenens harbinense YUAN-3.</title>
        <authorList>
            <person name="Lucas S."/>
            <person name="Copeland A."/>
            <person name="Lapidus A."/>
            <person name="Cheng J.-F."/>
            <person name="Bruce D."/>
            <person name="Goodwin L."/>
            <person name="Pitluck S."/>
            <person name="Chertkov O."/>
            <person name="Misra M."/>
            <person name="Detter J.C."/>
            <person name="Han C."/>
            <person name="Tapia R."/>
            <person name="Land M."/>
            <person name="Hauser L."/>
            <person name="Jeffries C."/>
            <person name="Kyrpides N."/>
            <person name="Ivanova N."/>
            <person name="Mikhailova N."/>
            <person name="Wang A."/>
            <person name="Mouttaki H."/>
            <person name="He Z."/>
            <person name="Zhou J."/>
            <person name="Hemme C.L."/>
            <person name="Woyke T."/>
        </authorList>
    </citation>
    <scope>NUCLEOTIDE SEQUENCE [LARGE SCALE GENOMIC DNA]</scope>
    <source>
        <strain evidence="3">DSM 18485 / JCM 12961 / CGMCC 1.5033 / YUAN-3</strain>
    </source>
</reference>
<sequence>MYQKLRAHIEALFANAPHTRKAQELKEELYADLSAKYADLVTQGKSEEDAYQIVIASIGDVDELLRSLRYDPYDADEEARRKKSAGIISAAVGLYILSLVPVMLFRNTFGAILMFLFIAAATVILVYNHASKPRYYRADDTVVEEFKEWKSGHDDTRSLYRSITAALWPLIVVLYFFISFFFSAWAYSWIIFLLGVALQNIIRLALQLRRDRHE</sequence>